<dbReference type="Pfam" id="PF12666">
    <property type="entry name" value="PrgI"/>
    <property type="match status" value="1"/>
</dbReference>
<accession>A0A853BTE1</accession>
<dbReference type="AlphaFoldDB" id="A0A853BTE1"/>
<keyword evidence="1" id="KW-1133">Transmembrane helix</keyword>
<evidence type="ECO:0000313" key="2">
    <source>
        <dbReference type="EMBL" id="NYI98250.1"/>
    </source>
</evidence>
<keyword evidence="1" id="KW-0812">Transmembrane</keyword>
<dbReference type="Proteomes" id="UP000575985">
    <property type="component" value="Unassembled WGS sequence"/>
</dbReference>
<dbReference type="RefSeq" id="WP_338119815.1">
    <property type="nucleotide sequence ID" value="NZ_JACCFO010000001.1"/>
</dbReference>
<gene>
    <name evidence="2" type="ORF">HNR12_004527</name>
</gene>
<organism evidence="2 3">
    <name type="scientific">Streptomonospora nanhaiensis</name>
    <dbReference type="NCBI Taxonomy" id="1323731"/>
    <lineage>
        <taxon>Bacteria</taxon>
        <taxon>Bacillati</taxon>
        <taxon>Actinomycetota</taxon>
        <taxon>Actinomycetes</taxon>
        <taxon>Streptosporangiales</taxon>
        <taxon>Nocardiopsidaceae</taxon>
        <taxon>Streptomonospora</taxon>
    </lineage>
</organism>
<evidence type="ECO:0008006" key="4">
    <source>
        <dbReference type="Google" id="ProtNLM"/>
    </source>
</evidence>
<reference evidence="2 3" key="1">
    <citation type="submission" date="2020-07" db="EMBL/GenBank/DDBJ databases">
        <title>Sequencing the genomes of 1000 actinobacteria strains.</title>
        <authorList>
            <person name="Klenk H.-P."/>
        </authorList>
    </citation>
    <scope>NUCLEOTIDE SEQUENCE [LARGE SCALE GENOMIC DNA]</scope>
    <source>
        <strain evidence="2 3">DSM 45927</strain>
    </source>
</reference>
<dbReference type="EMBL" id="JACCFO010000001">
    <property type="protein sequence ID" value="NYI98250.1"/>
    <property type="molecule type" value="Genomic_DNA"/>
</dbReference>
<sequence length="307" mass="32175">MTIEDARRWRVCIPADIDRPEPVAFGLTGRQLLITAPTALGLWAGFLALGGTVPPGALVSAGIPLAAVALVLALGQRDGLGLDAYALAAASWAAAPKHRSGALTPGRMALPRWAPRARREPSLAPLRLPVSAVEDTGLLRLDGRQAVVIACTSLNFHLASPSEQEAAIGAFAAVLDSLTHPVQIVVQGRRLDLAPYTAMLRDNAAHLPDPGLGEAARAHADFLDGLGRHCDLTQRQVLVVVTANPGGEGRAPVLHVAEQIATHLEGIGIAARRCTGEEVRQLLAEALEPYRDAPAAGGALDHHGEER</sequence>
<dbReference type="InterPro" id="IPR024414">
    <property type="entry name" value="Uncharacterised_PrgI"/>
</dbReference>
<keyword evidence="3" id="KW-1185">Reference proteome</keyword>
<feature type="transmembrane region" description="Helical" evidence="1">
    <location>
        <begin position="32"/>
        <end position="51"/>
    </location>
</feature>
<protein>
    <recommendedName>
        <fullName evidence="4">PrgI family protein</fullName>
    </recommendedName>
</protein>
<comment type="caution">
    <text evidence="2">The sequence shown here is derived from an EMBL/GenBank/DDBJ whole genome shotgun (WGS) entry which is preliminary data.</text>
</comment>
<evidence type="ECO:0000313" key="3">
    <source>
        <dbReference type="Proteomes" id="UP000575985"/>
    </source>
</evidence>
<keyword evidence="1" id="KW-0472">Membrane</keyword>
<proteinExistence type="predicted"/>
<evidence type="ECO:0000256" key="1">
    <source>
        <dbReference type="SAM" id="Phobius"/>
    </source>
</evidence>
<name>A0A853BTE1_9ACTN</name>